<evidence type="ECO:0000256" key="7">
    <source>
        <dbReference type="RuleBase" id="RU365082"/>
    </source>
</evidence>
<dbReference type="EMBL" id="AY915360">
    <property type="protein sequence ID" value="AAX30581.1"/>
    <property type="molecule type" value="mRNA"/>
</dbReference>
<evidence type="ECO:0000256" key="6">
    <source>
        <dbReference type="ARBA" id="ARBA00023242"/>
    </source>
</evidence>
<evidence type="ECO:0000256" key="5">
    <source>
        <dbReference type="ARBA" id="ARBA00023163"/>
    </source>
</evidence>
<evidence type="ECO:0000256" key="3">
    <source>
        <dbReference type="ARBA" id="ARBA00023015"/>
    </source>
</evidence>
<organism evidence="9">
    <name type="scientific">Schistosoma japonicum</name>
    <name type="common">Blood fluke</name>
    <dbReference type="NCBI Taxonomy" id="6182"/>
    <lineage>
        <taxon>Eukaryota</taxon>
        <taxon>Metazoa</taxon>
        <taxon>Spiralia</taxon>
        <taxon>Lophotrochozoa</taxon>
        <taxon>Platyhelminthes</taxon>
        <taxon>Trematoda</taxon>
        <taxon>Digenea</taxon>
        <taxon>Strigeidida</taxon>
        <taxon>Schistosomatoidea</taxon>
        <taxon>Schistosomatidae</taxon>
        <taxon>Schistosoma</taxon>
    </lineage>
</organism>
<dbReference type="AlphaFoldDB" id="Q5BSA4"/>
<evidence type="ECO:0000256" key="4">
    <source>
        <dbReference type="ARBA" id="ARBA00023159"/>
    </source>
</evidence>
<dbReference type="GO" id="GO:0070847">
    <property type="term" value="C:core mediator complex"/>
    <property type="evidence" value="ECO:0007669"/>
    <property type="project" value="TreeGrafter"/>
</dbReference>
<dbReference type="PANTHER" id="PTHR12809">
    <property type="entry name" value="MEDIATOR COMPLEX SUBUNIT"/>
    <property type="match status" value="1"/>
</dbReference>
<evidence type="ECO:0000313" key="9">
    <source>
        <dbReference type="EMBL" id="AAX30581.1"/>
    </source>
</evidence>
<keyword evidence="5 7" id="KW-0804">Transcription</keyword>
<keyword evidence="4 7" id="KW-0010">Activator</keyword>
<name>Q5BSA4_SCHJA</name>
<keyword evidence="6 7" id="KW-0539">Nucleus</keyword>
<dbReference type="GO" id="GO:0006357">
    <property type="term" value="P:regulation of transcription by RNA polymerase II"/>
    <property type="evidence" value="ECO:0007669"/>
    <property type="project" value="InterPro"/>
</dbReference>
<proteinExistence type="evidence at transcript level"/>
<reference evidence="9" key="1">
    <citation type="submission" date="2005-01" db="EMBL/GenBank/DDBJ databases">
        <authorList>
            <person name="Han Z."/>
        </authorList>
    </citation>
    <scope>NUCLEOTIDE SEQUENCE</scope>
</reference>
<evidence type="ECO:0000259" key="8">
    <source>
        <dbReference type="Pfam" id="PF08638"/>
    </source>
</evidence>
<dbReference type="InterPro" id="IPR013947">
    <property type="entry name" value="Mediator_Med14"/>
</dbReference>
<comment type="function">
    <text evidence="7">Component of the Mediator complex, a coactivator involved in the regulated transcription of nearly all RNA polymerase II-dependent genes. Mediator functions as a bridge to convey information from gene-specific regulatory proteins to the basal RNA polymerase II transcription machinery. Mediator is recruited to promoters by direct interactions with regulatory proteins and serves as a scaffold for the assembly of a functional preinitiation complex with RNA polymerase II and the general transcription factors.</text>
</comment>
<comment type="subunit">
    <text evidence="7">Component of the Mediator complex.</text>
</comment>
<dbReference type="GO" id="GO:0016592">
    <property type="term" value="C:mediator complex"/>
    <property type="evidence" value="ECO:0007669"/>
    <property type="project" value="UniProtKB-UniRule"/>
</dbReference>
<evidence type="ECO:0000256" key="2">
    <source>
        <dbReference type="ARBA" id="ARBA00007813"/>
    </source>
</evidence>
<comment type="subcellular location">
    <subcellularLocation>
        <location evidence="1 7">Nucleus</location>
    </subcellularLocation>
</comment>
<keyword evidence="3 7" id="KW-0805">Transcription regulation</keyword>
<reference evidence="9" key="2">
    <citation type="journal article" date="2006" name="PLoS Pathog.">
        <title>New perspectives on host-parasite interplay by comparative transcriptomic and proteomic analyses of Schistosoma japonicum.</title>
        <authorList>
            <person name="Liu F."/>
            <person name="Lu J."/>
            <person name="Hu W."/>
            <person name="Wang S.Y."/>
            <person name="Cui S.J."/>
            <person name="Chi M."/>
            <person name="Yan Q."/>
            <person name="Wang X.R."/>
            <person name="Song H.D."/>
            <person name="Xu X.N."/>
            <person name="Wang J.J."/>
            <person name="Zhang X.L."/>
            <person name="Zhang X."/>
            <person name="Wang Z.Q."/>
            <person name="Xue C.L."/>
            <person name="Brindley P.J."/>
            <person name="McManus D.P."/>
            <person name="Yang P.Y."/>
            <person name="Feng Z."/>
            <person name="Chen Z."/>
            <person name="Han Z.G."/>
        </authorList>
    </citation>
    <scope>NUCLEOTIDE SEQUENCE</scope>
</reference>
<dbReference type="PANTHER" id="PTHR12809:SF2">
    <property type="entry name" value="MEDIATOR OF RNA POLYMERASE II TRANSCRIPTION SUBUNIT 14"/>
    <property type="match status" value="1"/>
</dbReference>
<feature type="domain" description="Mediator complex subunit MED14 N-terminal" evidence="8">
    <location>
        <begin position="12"/>
        <end position="78"/>
    </location>
</feature>
<dbReference type="GO" id="GO:0003712">
    <property type="term" value="F:transcription coregulator activity"/>
    <property type="evidence" value="ECO:0007669"/>
    <property type="project" value="UniProtKB-UniRule"/>
</dbReference>
<evidence type="ECO:0000256" key="1">
    <source>
        <dbReference type="ARBA" id="ARBA00004123"/>
    </source>
</evidence>
<sequence length="83" mass="9450">MEHVVARVGAGTIPLSVLIEFISQKVYTDLMRLIDLLPSKTDLEKKIEIATFFSRTQHLFVRLEALVKWSNSASKVDKKFLTS</sequence>
<accession>Q5BSA4</accession>
<protein>
    <recommendedName>
        <fullName evidence="7">Mediator of RNA polymerase II transcription subunit 14</fullName>
    </recommendedName>
    <alternativeName>
        <fullName evidence="7">Mediator complex subunit 14</fullName>
    </alternativeName>
</protein>
<comment type="similarity">
    <text evidence="2 7">Belongs to the Mediator complex subunit 14 family.</text>
</comment>
<dbReference type="InterPro" id="IPR055122">
    <property type="entry name" value="Med14_N"/>
</dbReference>
<dbReference type="Pfam" id="PF08638">
    <property type="entry name" value="Med14"/>
    <property type="match status" value="1"/>
</dbReference>